<gene>
    <name evidence="2" type="ORF">IAA20_00840</name>
</gene>
<keyword evidence="1" id="KW-1133">Transmembrane helix</keyword>
<feature type="transmembrane region" description="Helical" evidence="1">
    <location>
        <begin position="12"/>
        <end position="33"/>
    </location>
</feature>
<reference evidence="2" key="1">
    <citation type="journal article" date="2021" name="PeerJ">
        <title>Extensive microbial diversity within the chicken gut microbiome revealed by metagenomics and culture.</title>
        <authorList>
            <person name="Gilroy R."/>
            <person name="Ravi A."/>
            <person name="Getino M."/>
            <person name="Pursley I."/>
            <person name="Horton D.L."/>
            <person name="Alikhan N.F."/>
            <person name="Baker D."/>
            <person name="Gharbi K."/>
            <person name="Hall N."/>
            <person name="Watson M."/>
            <person name="Adriaenssens E.M."/>
            <person name="Foster-Nyarko E."/>
            <person name="Jarju S."/>
            <person name="Secka A."/>
            <person name="Antonio M."/>
            <person name="Oren A."/>
            <person name="Chaudhuri R.R."/>
            <person name="La Ragione R."/>
            <person name="Hildebrand F."/>
            <person name="Pallen M.J."/>
        </authorList>
    </citation>
    <scope>NUCLEOTIDE SEQUENCE</scope>
    <source>
        <strain evidence="2">CHK172-16539</strain>
    </source>
</reference>
<reference evidence="2" key="2">
    <citation type="submission" date="2021-04" db="EMBL/GenBank/DDBJ databases">
        <authorList>
            <person name="Gilroy R."/>
        </authorList>
    </citation>
    <scope>NUCLEOTIDE SEQUENCE</scope>
    <source>
        <strain evidence="2">CHK172-16539</strain>
    </source>
</reference>
<dbReference type="Proteomes" id="UP000824063">
    <property type="component" value="Unassembled WGS sequence"/>
</dbReference>
<evidence type="ECO:0000313" key="2">
    <source>
        <dbReference type="EMBL" id="HIZ52476.1"/>
    </source>
</evidence>
<keyword evidence="1" id="KW-0812">Transmembrane</keyword>
<sequence>MNKTEQKQVNLLGVFGVIFFNLIVGLAVGITLLALLFSLWIITLTFTFSPALFILVLLIKLQAFTWFTFGASLILCAFGVLLYPLTRKVTQHLSNFAKKYLKYNEQMMHR</sequence>
<dbReference type="AlphaFoldDB" id="A0A9D2F5J9"/>
<protein>
    <submittedName>
        <fullName evidence="2">DUF1700 domain-containing protein</fullName>
    </submittedName>
</protein>
<evidence type="ECO:0000313" key="3">
    <source>
        <dbReference type="Proteomes" id="UP000824063"/>
    </source>
</evidence>
<feature type="transmembrane region" description="Helical" evidence="1">
    <location>
        <begin position="39"/>
        <end position="59"/>
    </location>
</feature>
<proteinExistence type="predicted"/>
<comment type="caution">
    <text evidence="2">The sequence shown here is derived from an EMBL/GenBank/DDBJ whole genome shotgun (WGS) entry which is preliminary data.</text>
</comment>
<keyword evidence="1" id="KW-0472">Membrane</keyword>
<dbReference type="EMBL" id="DXBN01000020">
    <property type="protein sequence ID" value="HIZ52476.1"/>
    <property type="molecule type" value="Genomic_DNA"/>
</dbReference>
<feature type="transmembrane region" description="Helical" evidence="1">
    <location>
        <begin position="66"/>
        <end position="85"/>
    </location>
</feature>
<evidence type="ECO:0000256" key="1">
    <source>
        <dbReference type="SAM" id="Phobius"/>
    </source>
</evidence>
<name>A0A9D2F5J9_9ENTE</name>
<organism evidence="2 3">
    <name type="scientific">Candidatus Enterococcus avicola</name>
    <dbReference type="NCBI Taxonomy" id="2838561"/>
    <lineage>
        <taxon>Bacteria</taxon>
        <taxon>Bacillati</taxon>
        <taxon>Bacillota</taxon>
        <taxon>Bacilli</taxon>
        <taxon>Lactobacillales</taxon>
        <taxon>Enterococcaceae</taxon>
        <taxon>Enterococcus</taxon>
    </lineage>
</organism>
<accession>A0A9D2F5J9</accession>